<dbReference type="FunFam" id="2.30.30.40:FF:000072">
    <property type="entry name" value="Unconventional Myosin IB"/>
    <property type="match status" value="1"/>
</dbReference>
<feature type="compositionally biased region" description="Low complexity" evidence="10">
    <location>
        <begin position="457"/>
        <end position="469"/>
    </location>
</feature>
<evidence type="ECO:0000259" key="11">
    <source>
        <dbReference type="PROSITE" id="PS50002"/>
    </source>
</evidence>
<dbReference type="EMBL" id="BSXU01000764">
    <property type="protein sequence ID" value="GMG21700.1"/>
    <property type="molecule type" value="Genomic_DNA"/>
</dbReference>
<keyword evidence="5 9" id="KW-0728">SH3 domain</keyword>
<evidence type="ECO:0000256" key="5">
    <source>
        <dbReference type="ARBA" id="ARBA00022443"/>
    </source>
</evidence>
<dbReference type="SUPFAM" id="SSF50044">
    <property type="entry name" value="SH3-domain"/>
    <property type="match status" value="1"/>
</dbReference>
<evidence type="ECO:0000256" key="8">
    <source>
        <dbReference type="ARBA" id="ARBA00022927"/>
    </source>
</evidence>
<dbReference type="GO" id="GO:0033565">
    <property type="term" value="C:ESCRT-0 complex"/>
    <property type="evidence" value="ECO:0007669"/>
    <property type="project" value="TreeGrafter"/>
</dbReference>
<dbReference type="PANTHER" id="PTHR45929:SF3">
    <property type="entry name" value="JAK PATHWAY SIGNAL TRANSDUCTION ADAPTOR MOLECULE"/>
    <property type="match status" value="1"/>
</dbReference>
<keyword evidence="6" id="KW-0813">Transport</keyword>
<feature type="region of interest" description="Disordered" evidence="10">
    <location>
        <begin position="457"/>
        <end position="503"/>
    </location>
</feature>
<dbReference type="AlphaFoldDB" id="A0A9W6YW46"/>
<reference evidence="13" key="1">
    <citation type="submission" date="2023-04" db="EMBL/GenBank/DDBJ databases">
        <title>Ambrosiozyma monospora NBRC 1965.</title>
        <authorList>
            <person name="Ichikawa N."/>
            <person name="Sato H."/>
            <person name="Tonouchi N."/>
        </authorList>
    </citation>
    <scope>NUCLEOTIDE SEQUENCE</scope>
    <source>
        <strain evidence="13">NBRC 1965</strain>
    </source>
</reference>
<dbReference type="Gene3D" id="2.30.30.40">
    <property type="entry name" value="SH3 Domains"/>
    <property type="match status" value="1"/>
</dbReference>
<feature type="domain" description="VHS" evidence="12">
    <location>
        <begin position="10"/>
        <end position="135"/>
    </location>
</feature>
<dbReference type="InterPro" id="IPR003903">
    <property type="entry name" value="UIM_dom"/>
</dbReference>
<evidence type="ECO:0000256" key="7">
    <source>
        <dbReference type="ARBA" id="ARBA00022753"/>
    </source>
</evidence>
<keyword evidence="14" id="KW-1185">Reference proteome</keyword>
<dbReference type="Gene3D" id="1.25.40.90">
    <property type="match status" value="1"/>
</dbReference>
<dbReference type="OrthoDB" id="10255964at2759"/>
<dbReference type="PROSITE" id="PS50179">
    <property type="entry name" value="VHS"/>
    <property type="match status" value="1"/>
</dbReference>
<evidence type="ECO:0000256" key="10">
    <source>
        <dbReference type="SAM" id="MobiDB-lite"/>
    </source>
</evidence>
<evidence type="ECO:0000259" key="12">
    <source>
        <dbReference type="PROSITE" id="PS50179"/>
    </source>
</evidence>
<dbReference type="InterPro" id="IPR001452">
    <property type="entry name" value="SH3_domain"/>
</dbReference>
<dbReference type="SMART" id="SM00288">
    <property type="entry name" value="VHS"/>
    <property type="match status" value="1"/>
</dbReference>
<name>A0A9W6YW46_AMBMO</name>
<comment type="caution">
    <text evidence="13">The sequence shown here is derived from an EMBL/GenBank/DDBJ whole genome shotgun (WGS) entry which is preliminary data.</text>
</comment>
<evidence type="ECO:0000256" key="2">
    <source>
        <dbReference type="ARBA" id="ARBA00009666"/>
    </source>
</evidence>
<keyword evidence="7" id="KW-0967">Endosome</keyword>
<dbReference type="GO" id="GO:0035091">
    <property type="term" value="F:phosphatidylinositol binding"/>
    <property type="evidence" value="ECO:0007669"/>
    <property type="project" value="InterPro"/>
</dbReference>
<evidence type="ECO:0000256" key="4">
    <source>
        <dbReference type="ARBA" id="ARBA00018978"/>
    </source>
</evidence>
<feature type="domain" description="SH3" evidence="11">
    <location>
        <begin position="241"/>
        <end position="300"/>
    </location>
</feature>
<feature type="compositionally biased region" description="Low complexity" evidence="10">
    <location>
        <begin position="192"/>
        <end position="205"/>
    </location>
</feature>
<comment type="similarity">
    <text evidence="2">Belongs to the STAM family.</text>
</comment>
<dbReference type="Gene3D" id="6.10.140.100">
    <property type="match status" value="1"/>
</dbReference>
<feature type="region of interest" description="Disordered" evidence="10">
    <location>
        <begin position="184"/>
        <end position="245"/>
    </location>
</feature>
<comment type="subcellular location">
    <subcellularLocation>
        <location evidence="1">Endosome membrane</location>
        <topology evidence="1">Peripheral membrane protein</topology>
        <orientation evidence="1">Cytoplasmic side</orientation>
    </subcellularLocation>
</comment>
<sequence length="503" mass="54322">MSFESAIEWATSAELTEDDWGQLLDIVDLVKSNPDEYIPESISVVKSRLNSGIANVILRTITLIDFLAENCGAMMKLEISEKSFVNDNLVKLVQDNHTHHNVKYAIIKEIYKLSESFKGDQSLRIMQDTFNDLKRSYQYMCEQAVSEVDIGTKIPASHGGPGARATVDDEDEELRKAIELSLKESQGTAYRPPQQSQPQQQAPSSNTAAVAPLPQPDLLSSPIGSQGPTGVSAPPPVDNTPSPDKVRALYDLESSDEDTLPFKKGDIITIVETVNAEWLRGCLHGKLGIIPVNYVEKIPPTTDKQLQELITTLKKSFDIEVLLSQLMDLSTKLKTTAISNQEFESILTRDGIPGRINQVEGVRDTLKAILDLYKVKILELESMSSNVDSSIDMYNKLLAEHATPTPTSGQPPFPMPTGGPMGQLNQQMTNMNLGGAANTGFNQQYTGYPTGAGYATGSAASTSNGGAPPAFSPQTSQPTGYGFQTQPGAGAGAGGYPGQFGGY</sequence>
<evidence type="ECO:0000256" key="6">
    <source>
        <dbReference type="ARBA" id="ARBA00022448"/>
    </source>
</evidence>
<dbReference type="SUPFAM" id="SSF48464">
    <property type="entry name" value="ENTH/VHS domain"/>
    <property type="match status" value="1"/>
</dbReference>
<dbReference type="InterPro" id="IPR050670">
    <property type="entry name" value="STAM"/>
</dbReference>
<dbReference type="PROSITE" id="PS50002">
    <property type="entry name" value="SH3"/>
    <property type="match status" value="1"/>
</dbReference>
<dbReference type="PANTHER" id="PTHR45929">
    <property type="entry name" value="JAK PATHWAY SIGNAL TRANSDUCTION ADAPTOR MOLECULE"/>
    <property type="match status" value="1"/>
</dbReference>
<evidence type="ECO:0000256" key="9">
    <source>
        <dbReference type="PROSITE-ProRule" id="PRU00192"/>
    </source>
</evidence>
<dbReference type="PROSITE" id="PS50330">
    <property type="entry name" value="UIM"/>
    <property type="match status" value="1"/>
</dbReference>
<feature type="compositionally biased region" description="Gly residues" evidence="10">
    <location>
        <begin position="489"/>
        <end position="503"/>
    </location>
</feature>
<dbReference type="Pfam" id="PF00790">
    <property type="entry name" value="VHS"/>
    <property type="match status" value="1"/>
</dbReference>
<dbReference type="InterPro" id="IPR036028">
    <property type="entry name" value="SH3-like_dom_sf"/>
</dbReference>
<proteinExistence type="inferred from homology"/>
<evidence type="ECO:0000256" key="3">
    <source>
        <dbReference type="ARBA" id="ARBA00017923"/>
    </source>
</evidence>
<dbReference type="GO" id="GO:0010008">
    <property type="term" value="C:endosome membrane"/>
    <property type="evidence" value="ECO:0007669"/>
    <property type="project" value="UniProtKB-SubCell"/>
</dbReference>
<dbReference type="GO" id="GO:0043328">
    <property type="term" value="P:protein transport to vacuole involved in ubiquitin-dependent protein catabolic process via the multivesicular body sorting pathway"/>
    <property type="evidence" value="ECO:0007669"/>
    <property type="project" value="TreeGrafter"/>
</dbReference>
<evidence type="ECO:0000313" key="14">
    <source>
        <dbReference type="Proteomes" id="UP001165063"/>
    </source>
</evidence>
<evidence type="ECO:0000313" key="13">
    <source>
        <dbReference type="EMBL" id="GMG21700.1"/>
    </source>
</evidence>
<dbReference type="Pfam" id="PF00018">
    <property type="entry name" value="SH3_1"/>
    <property type="match status" value="1"/>
</dbReference>
<dbReference type="SMART" id="SM00726">
    <property type="entry name" value="UIM"/>
    <property type="match status" value="1"/>
</dbReference>
<dbReference type="Proteomes" id="UP001165063">
    <property type="component" value="Unassembled WGS sequence"/>
</dbReference>
<dbReference type="InterPro" id="IPR002014">
    <property type="entry name" value="VHS_dom"/>
</dbReference>
<gene>
    <name evidence="13" type="ORF">Amon01_000219300</name>
</gene>
<keyword evidence="8" id="KW-0653">Protein transport</keyword>
<dbReference type="InterPro" id="IPR008942">
    <property type="entry name" value="ENTH_VHS"/>
</dbReference>
<organism evidence="13 14">
    <name type="scientific">Ambrosiozyma monospora</name>
    <name type="common">Yeast</name>
    <name type="synonym">Endomycopsis monosporus</name>
    <dbReference type="NCBI Taxonomy" id="43982"/>
    <lineage>
        <taxon>Eukaryota</taxon>
        <taxon>Fungi</taxon>
        <taxon>Dikarya</taxon>
        <taxon>Ascomycota</taxon>
        <taxon>Saccharomycotina</taxon>
        <taxon>Pichiomycetes</taxon>
        <taxon>Pichiales</taxon>
        <taxon>Pichiaceae</taxon>
        <taxon>Ambrosiozyma</taxon>
    </lineage>
</organism>
<protein>
    <recommendedName>
        <fullName evidence="3">Class E vacuolar protein-sorting machinery protein HSE1</fullName>
    </recommendedName>
    <alternativeName>
        <fullName evidence="4">Class E vacuolar protein-sorting machinery protein hse1</fullName>
    </alternativeName>
</protein>
<dbReference type="CDD" id="cd16978">
    <property type="entry name" value="VHS_HSE1"/>
    <property type="match status" value="1"/>
</dbReference>
<dbReference type="SMART" id="SM00326">
    <property type="entry name" value="SH3"/>
    <property type="match status" value="1"/>
</dbReference>
<dbReference type="PRINTS" id="PR00452">
    <property type="entry name" value="SH3DOMAIN"/>
</dbReference>
<evidence type="ECO:0000256" key="1">
    <source>
        <dbReference type="ARBA" id="ARBA00004125"/>
    </source>
</evidence>
<dbReference type="Pfam" id="PF02809">
    <property type="entry name" value="UIM"/>
    <property type="match status" value="1"/>
</dbReference>
<dbReference type="GO" id="GO:0043130">
    <property type="term" value="F:ubiquitin binding"/>
    <property type="evidence" value="ECO:0007669"/>
    <property type="project" value="InterPro"/>
</dbReference>
<accession>A0A9W6YW46</accession>